<dbReference type="Proteomes" id="UP000593568">
    <property type="component" value="Unassembled WGS sequence"/>
</dbReference>
<protein>
    <submittedName>
        <fullName evidence="2">Uncharacterized protein</fullName>
    </submittedName>
</protein>
<sequence length="46" mass="5295">MAKNPRNNANKKLKHHRNQDSDDFDSNPEAWATVGKNFKQVQSVLD</sequence>
<name>A0A7J9DYD8_9ROSI</name>
<feature type="region of interest" description="Disordered" evidence="1">
    <location>
        <begin position="1"/>
        <end position="30"/>
    </location>
</feature>
<evidence type="ECO:0000313" key="3">
    <source>
        <dbReference type="Proteomes" id="UP000593568"/>
    </source>
</evidence>
<gene>
    <name evidence="2" type="ORF">Gotri_014867</name>
</gene>
<dbReference type="EMBL" id="JABEZW010000005">
    <property type="protein sequence ID" value="MBA0765711.1"/>
    <property type="molecule type" value="Genomic_DNA"/>
</dbReference>
<evidence type="ECO:0000256" key="1">
    <source>
        <dbReference type="SAM" id="MobiDB-lite"/>
    </source>
</evidence>
<accession>A0A7J9DYD8</accession>
<reference evidence="2 3" key="1">
    <citation type="journal article" date="2019" name="Genome Biol. Evol.">
        <title>Insights into the evolution of the New World diploid cottons (Gossypium, subgenus Houzingenia) based on genome sequencing.</title>
        <authorList>
            <person name="Grover C.E."/>
            <person name="Arick M.A. 2nd"/>
            <person name="Thrash A."/>
            <person name="Conover J.L."/>
            <person name="Sanders W.S."/>
            <person name="Peterson D.G."/>
            <person name="Frelichowski J.E."/>
            <person name="Scheffler J.A."/>
            <person name="Scheffler B.E."/>
            <person name="Wendel J.F."/>
        </authorList>
    </citation>
    <scope>NUCLEOTIDE SEQUENCE [LARGE SCALE GENOMIC DNA]</scope>
    <source>
        <strain evidence="2">8</strain>
        <tissue evidence="2">Leaf</tissue>
    </source>
</reference>
<dbReference type="AlphaFoldDB" id="A0A7J9DYD8"/>
<evidence type="ECO:0000313" key="2">
    <source>
        <dbReference type="EMBL" id="MBA0765711.1"/>
    </source>
</evidence>
<comment type="caution">
    <text evidence="2">The sequence shown here is derived from an EMBL/GenBank/DDBJ whole genome shotgun (WGS) entry which is preliminary data.</text>
</comment>
<proteinExistence type="predicted"/>
<keyword evidence="3" id="KW-1185">Reference proteome</keyword>
<organism evidence="2 3">
    <name type="scientific">Gossypium trilobum</name>
    <dbReference type="NCBI Taxonomy" id="34281"/>
    <lineage>
        <taxon>Eukaryota</taxon>
        <taxon>Viridiplantae</taxon>
        <taxon>Streptophyta</taxon>
        <taxon>Embryophyta</taxon>
        <taxon>Tracheophyta</taxon>
        <taxon>Spermatophyta</taxon>
        <taxon>Magnoliopsida</taxon>
        <taxon>eudicotyledons</taxon>
        <taxon>Gunneridae</taxon>
        <taxon>Pentapetalae</taxon>
        <taxon>rosids</taxon>
        <taxon>malvids</taxon>
        <taxon>Malvales</taxon>
        <taxon>Malvaceae</taxon>
        <taxon>Malvoideae</taxon>
        <taxon>Gossypium</taxon>
    </lineage>
</organism>